<dbReference type="OrthoDB" id="5959426at2"/>
<dbReference type="EMBL" id="CP041046">
    <property type="protein sequence ID" value="QDE40402.1"/>
    <property type="molecule type" value="Genomic_DNA"/>
</dbReference>
<name>A0A4Y5Z4U1_9GAMM</name>
<dbReference type="Proteomes" id="UP000316093">
    <property type="component" value="Chromosome"/>
</dbReference>
<proteinExistence type="predicted"/>
<evidence type="ECO:0000313" key="1">
    <source>
        <dbReference type="EMBL" id="QDE40402.1"/>
    </source>
</evidence>
<keyword evidence="2" id="KW-1185">Reference proteome</keyword>
<sequence>MAGADTASTARVKTGILANTPFTSCCAPRDGRHDAVDAVCSCGDGATTAASAWSGCVCRKKWSLTMAHVYEVPYFPEDDLGWPVRMGGRIVTRCESRIDALAAAVTRAAAEGGGASIGIEGADGVWRPFGSDAKRPSLIPALPPRRFSVVR</sequence>
<protein>
    <submittedName>
        <fullName evidence="1">DUF2188 domain-containing protein</fullName>
    </submittedName>
</protein>
<reference evidence="1 2" key="1">
    <citation type="submission" date="2019-06" db="EMBL/GenBank/DDBJ databases">
        <title>A complete genome sequence for Luteibacter pinisoli MAH-14.</title>
        <authorList>
            <person name="Baltrus D.A."/>
        </authorList>
    </citation>
    <scope>NUCLEOTIDE SEQUENCE [LARGE SCALE GENOMIC DNA]</scope>
    <source>
        <strain evidence="1 2">MAH-14</strain>
    </source>
</reference>
<accession>A0A4Y5Z4U1</accession>
<organism evidence="1 2">
    <name type="scientific">Luteibacter pinisoli</name>
    <dbReference type="NCBI Taxonomy" id="2589080"/>
    <lineage>
        <taxon>Bacteria</taxon>
        <taxon>Pseudomonadati</taxon>
        <taxon>Pseudomonadota</taxon>
        <taxon>Gammaproteobacteria</taxon>
        <taxon>Lysobacterales</taxon>
        <taxon>Rhodanobacteraceae</taxon>
        <taxon>Luteibacter</taxon>
    </lineage>
</organism>
<dbReference type="AlphaFoldDB" id="A0A4Y5Z4U1"/>
<evidence type="ECO:0000313" key="2">
    <source>
        <dbReference type="Proteomes" id="UP000316093"/>
    </source>
</evidence>
<dbReference type="KEGG" id="lpy:FIV34_14895"/>
<gene>
    <name evidence="1" type="ORF">FIV34_14895</name>
</gene>